<dbReference type="PANTHER" id="PTHR43477:SF1">
    <property type="entry name" value="DIHYDROANTICAPSIN 7-DEHYDROGENASE"/>
    <property type="match status" value="1"/>
</dbReference>
<dbReference type="Proteomes" id="UP001611494">
    <property type="component" value="Unassembled WGS sequence"/>
</dbReference>
<evidence type="ECO:0000313" key="4">
    <source>
        <dbReference type="Proteomes" id="UP001611494"/>
    </source>
</evidence>
<dbReference type="Pfam" id="PF00106">
    <property type="entry name" value="adh_short"/>
    <property type="match status" value="1"/>
</dbReference>
<gene>
    <name evidence="3" type="ORF">ACH49Z_00455</name>
</gene>
<dbReference type="InterPro" id="IPR051122">
    <property type="entry name" value="SDR_DHRS6-like"/>
</dbReference>
<dbReference type="PANTHER" id="PTHR43477">
    <property type="entry name" value="DIHYDROANTICAPSIN 7-DEHYDROGENASE"/>
    <property type="match status" value="1"/>
</dbReference>
<dbReference type="NCBIfam" id="NF009092">
    <property type="entry name" value="PRK12428.1"/>
    <property type="match status" value="1"/>
</dbReference>
<dbReference type="PRINTS" id="PR00081">
    <property type="entry name" value="GDHRDH"/>
</dbReference>
<dbReference type="EMBL" id="JBIRYL010000001">
    <property type="protein sequence ID" value="MFI2228306.1"/>
    <property type="molecule type" value="Genomic_DNA"/>
</dbReference>
<keyword evidence="2 3" id="KW-0560">Oxidoreductase</keyword>
<reference evidence="3 4" key="1">
    <citation type="submission" date="2024-10" db="EMBL/GenBank/DDBJ databases">
        <title>The Natural Products Discovery Center: Release of the First 8490 Sequenced Strains for Exploring Actinobacteria Biosynthetic Diversity.</title>
        <authorList>
            <person name="Kalkreuter E."/>
            <person name="Kautsar S.A."/>
            <person name="Yang D."/>
            <person name="Bader C.D."/>
            <person name="Teijaro C.N."/>
            <person name="Fluegel L."/>
            <person name="Davis C.M."/>
            <person name="Simpson J.R."/>
            <person name="Lauterbach L."/>
            <person name="Steele A.D."/>
            <person name="Gui C."/>
            <person name="Meng S."/>
            <person name="Li G."/>
            <person name="Viehrig K."/>
            <person name="Ye F."/>
            <person name="Su P."/>
            <person name="Kiefer A.F."/>
            <person name="Nichols A."/>
            <person name="Cepeda A.J."/>
            <person name="Yan W."/>
            <person name="Fan B."/>
            <person name="Jiang Y."/>
            <person name="Adhikari A."/>
            <person name="Zheng C.-J."/>
            <person name="Schuster L."/>
            <person name="Cowan T.M."/>
            <person name="Smanski M.J."/>
            <person name="Chevrette M.G."/>
            <person name="De Carvalho L.P.S."/>
            <person name="Shen B."/>
        </authorList>
    </citation>
    <scope>NUCLEOTIDE SEQUENCE [LARGE SCALE GENOMIC DNA]</scope>
    <source>
        <strain evidence="3 4">NPDC019377</strain>
    </source>
</reference>
<dbReference type="Gene3D" id="3.40.50.720">
    <property type="entry name" value="NAD(P)-binding Rossmann-like Domain"/>
    <property type="match status" value="1"/>
</dbReference>
<keyword evidence="4" id="KW-1185">Reference proteome</keyword>
<dbReference type="EC" id="1.1.1.194" evidence="3"/>
<dbReference type="Pfam" id="PF13561">
    <property type="entry name" value="adh_short_C2"/>
    <property type="match status" value="1"/>
</dbReference>
<evidence type="ECO:0000256" key="1">
    <source>
        <dbReference type="ARBA" id="ARBA00006484"/>
    </source>
</evidence>
<sequence length="276" mass="29087">METIDQRWRYDGKRVVVTGCASGIGACVVTQLRQLGAEIVGLDLLRPGTELDEFYEMDQADPASIDRAAAAVGTEVDALFNIAGVSSGIGDPLRVLTINFLGLRHFTETLVPHMAPGSTVVSVSSLAAAGYLDNRWAVKGLLDTGSMAAGIEWCAANPDALADGGYRLSKEAIILYTVRRSVELAARGIRMNCTGPGVTETPILDQLRGAYGQDYLDGIPKPLGRSADPVEQAAALLFLNSRAAGYITGQVLWVDGGNLAGRLANELAGPVPAETE</sequence>
<comment type="caution">
    <text evidence="3">The sequence shown here is derived from an EMBL/GenBank/DDBJ whole genome shotgun (WGS) entry which is preliminary data.</text>
</comment>
<dbReference type="InterPro" id="IPR036291">
    <property type="entry name" value="NAD(P)-bd_dom_sf"/>
</dbReference>
<dbReference type="PROSITE" id="PS51257">
    <property type="entry name" value="PROKAR_LIPOPROTEIN"/>
    <property type="match status" value="1"/>
</dbReference>
<evidence type="ECO:0000313" key="3">
    <source>
        <dbReference type="EMBL" id="MFI2228306.1"/>
    </source>
</evidence>
<comment type="similarity">
    <text evidence="1">Belongs to the short-chain dehydrogenases/reductases (SDR) family.</text>
</comment>
<dbReference type="SUPFAM" id="SSF51735">
    <property type="entry name" value="NAD(P)-binding Rossmann-fold domains"/>
    <property type="match status" value="1"/>
</dbReference>
<name>A0ABW7VQ83_9NOCA</name>
<proteinExistence type="inferred from homology"/>
<protein>
    <submittedName>
        <fullName evidence="3">Coniferyl-alcohol dehydrogenase</fullName>
        <ecNumber evidence="3">1.1.1.194</ecNumber>
    </submittedName>
</protein>
<dbReference type="RefSeq" id="WP_397058429.1">
    <property type="nucleotide sequence ID" value="NZ_JBIRYL010000001.1"/>
</dbReference>
<dbReference type="InterPro" id="IPR002347">
    <property type="entry name" value="SDR_fam"/>
</dbReference>
<accession>A0ABW7VQ83</accession>
<organism evidence="3 4">
    <name type="scientific">Nocardia testacea</name>
    <dbReference type="NCBI Taxonomy" id="248551"/>
    <lineage>
        <taxon>Bacteria</taxon>
        <taxon>Bacillati</taxon>
        <taxon>Actinomycetota</taxon>
        <taxon>Actinomycetes</taxon>
        <taxon>Mycobacteriales</taxon>
        <taxon>Nocardiaceae</taxon>
        <taxon>Nocardia</taxon>
    </lineage>
</organism>
<evidence type="ECO:0000256" key="2">
    <source>
        <dbReference type="ARBA" id="ARBA00023002"/>
    </source>
</evidence>
<dbReference type="GO" id="GO:0050268">
    <property type="term" value="F:coniferyl-alcohol dehydrogenase activity"/>
    <property type="evidence" value="ECO:0007669"/>
    <property type="project" value="UniProtKB-EC"/>
</dbReference>